<dbReference type="GO" id="GO:0006457">
    <property type="term" value="P:protein folding"/>
    <property type="evidence" value="ECO:0007669"/>
    <property type="project" value="UniProtKB-UniRule"/>
</dbReference>
<dbReference type="GO" id="GO:0005886">
    <property type="term" value="C:plasma membrane"/>
    <property type="evidence" value="ECO:0007669"/>
    <property type="project" value="UniProtKB-SubCell"/>
</dbReference>
<dbReference type="InterPro" id="IPR027304">
    <property type="entry name" value="Trigger_fact/SurA_dom_sf"/>
</dbReference>
<dbReference type="PANTHER" id="PTHR47245">
    <property type="entry name" value="PEPTIDYLPROLYL ISOMERASE"/>
    <property type="match status" value="1"/>
</dbReference>
<dbReference type="AlphaFoldDB" id="A0A6L6GAA4"/>
<dbReference type="GO" id="GO:0003755">
    <property type="term" value="F:peptidyl-prolyl cis-trans isomerase activity"/>
    <property type="evidence" value="ECO:0007669"/>
    <property type="project" value="UniProtKB-UniRule"/>
</dbReference>
<evidence type="ECO:0000256" key="6">
    <source>
        <dbReference type="ARBA" id="ARBA00022729"/>
    </source>
</evidence>
<comment type="catalytic activity">
    <reaction evidence="1 12">
        <text>[protein]-peptidylproline (omega=180) = [protein]-peptidylproline (omega=0)</text>
        <dbReference type="Rhea" id="RHEA:16237"/>
        <dbReference type="Rhea" id="RHEA-COMP:10747"/>
        <dbReference type="Rhea" id="RHEA-COMP:10748"/>
        <dbReference type="ChEBI" id="CHEBI:83833"/>
        <dbReference type="ChEBI" id="CHEBI:83834"/>
        <dbReference type="EC" id="5.2.1.8"/>
    </reaction>
</comment>
<keyword evidence="6 12" id="KW-0732">Signal</keyword>
<dbReference type="InterPro" id="IPR000297">
    <property type="entry name" value="PPIase_PpiC"/>
</dbReference>
<comment type="subcellular location">
    <subcellularLocation>
        <location evidence="3 12">Cell membrane</location>
        <topology evidence="3 12">Lipid-anchor</topology>
    </subcellularLocation>
</comment>
<reference evidence="14 15" key="1">
    <citation type="submission" date="2019-11" db="EMBL/GenBank/DDBJ databases">
        <title>Streptococcus uberis isolated from clinical mastitis cases on a southeastern Queensland dairy.</title>
        <authorList>
            <person name="Workentine M.L."/>
            <person name="Price R."/>
            <person name="Olchowy T."/>
        </authorList>
    </citation>
    <scope>NUCLEOTIDE SEQUENCE [LARGE SCALE GENOMIC DNA]</scope>
    <source>
        <strain evidence="14 15">OLC4459-A17</strain>
    </source>
</reference>
<evidence type="ECO:0000259" key="13">
    <source>
        <dbReference type="Pfam" id="PF13145"/>
    </source>
</evidence>
<protein>
    <recommendedName>
        <fullName evidence="12">Foldase protein PrsA</fullName>
        <ecNumber evidence="12">5.2.1.8</ecNumber>
    </recommendedName>
</protein>
<evidence type="ECO:0000256" key="7">
    <source>
        <dbReference type="ARBA" id="ARBA00023110"/>
    </source>
</evidence>
<feature type="domain" description="PpiC" evidence="13">
    <location>
        <begin position="144"/>
        <end position="247"/>
    </location>
</feature>
<dbReference type="InterPro" id="IPR046357">
    <property type="entry name" value="PPIase_dom_sf"/>
</dbReference>
<evidence type="ECO:0000256" key="9">
    <source>
        <dbReference type="ARBA" id="ARBA00023139"/>
    </source>
</evidence>
<evidence type="ECO:0000256" key="3">
    <source>
        <dbReference type="ARBA" id="ARBA00004193"/>
    </source>
</evidence>
<dbReference type="Gene3D" id="3.10.50.40">
    <property type="match status" value="1"/>
</dbReference>
<evidence type="ECO:0000256" key="1">
    <source>
        <dbReference type="ARBA" id="ARBA00000971"/>
    </source>
</evidence>
<evidence type="ECO:0000313" key="14">
    <source>
        <dbReference type="EMBL" id="MTD02109.1"/>
    </source>
</evidence>
<comment type="function">
    <text evidence="2 12">Plays a major role in protein secretion by helping the post-translocational extracellular folding of several secreted proteins.</text>
</comment>
<dbReference type="InterPro" id="IPR050245">
    <property type="entry name" value="PrsA_foldase"/>
</dbReference>
<name>A0A6L6GAA4_STRUB</name>
<dbReference type="Pfam" id="PF13145">
    <property type="entry name" value="Rotamase_2"/>
    <property type="match status" value="1"/>
</dbReference>
<gene>
    <name evidence="12 14" type="primary">prsA</name>
    <name evidence="14" type="ORF">GKS16_07500</name>
</gene>
<evidence type="ECO:0000256" key="12">
    <source>
        <dbReference type="HAMAP-Rule" id="MF_01145"/>
    </source>
</evidence>
<evidence type="ECO:0000256" key="2">
    <source>
        <dbReference type="ARBA" id="ARBA00003828"/>
    </source>
</evidence>
<evidence type="ECO:0000256" key="8">
    <source>
        <dbReference type="ARBA" id="ARBA00023136"/>
    </source>
</evidence>
<dbReference type="RefSeq" id="WP_012658706.1">
    <property type="nucleotide sequence ID" value="NZ_BAABQA010000003.1"/>
</dbReference>
<dbReference type="SUPFAM" id="SSF109998">
    <property type="entry name" value="Triger factor/SurA peptide-binding domain-like"/>
    <property type="match status" value="1"/>
</dbReference>
<keyword evidence="11 12" id="KW-0449">Lipoprotein</keyword>
<keyword evidence="9 12" id="KW-0564">Palmitate</keyword>
<keyword evidence="8 12" id="KW-0472">Membrane</keyword>
<dbReference type="EC" id="5.2.1.8" evidence="12"/>
<dbReference type="Gene3D" id="1.10.4030.10">
    <property type="entry name" value="Porin chaperone SurA, peptide-binding domain"/>
    <property type="match status" value="1"/>
</dbReference>
<keyword evidence="5 12" id="KW-1003">Cell membrane</keyword>
<evidence type="ECO:0000256" key="5">
    <source>
        <dbReference type="ARBA" id="ARBA00022475"/>
    </source>
</evidence>
<comment type="caution">
    <text evidence="14">The sequence shown here is derived from an EMBL/GenBank/DDBJ whole genome shotgun (WGS) entry which is preliminary data.</text>
</comment>
<keyword evidence="10 12" id="KW-0413">Isomerase</keyword>
<evidence type="ECO:0000313" key="15">
    <source>
        <dbReference type="Proteomes" id="UP000483839"/>
    </source>
</evidence>
<organism evidence="14 15">
    <name type="scientific">Streptococcus uberis</name>
    <dbReference type="NCBI Taxonomy" id="1349"/>
    <lineage>
        <taxon>Bacteria</taxon>
        <taxon>Bacillati</taxon>
        <taxon>Bacillota</taxon>
        <taxon>Bacilli</taxon>
        <taxon>Lactobacillales</taxon>
        <taxon>Streptococcaceae</taxon>
        <taxon>Streptococcus</taxon>
    </lineage>
</organism>
<dbReference type="InterPro" id="IPR023059">
    <property type="entry name" value="Foldase_PrsA"/>
</dbReference>
<proteinExistence type="inferred from homology"/>
<comment type="similarity">
    <text evidence="4 12">Belongs to the PrsA family.</text>
</comment>
<dbReference type="OMA" id="TMKGSTI"/>
<dbReference type="PROSITE" id="PS51257">
    <property type="entry name" value="PROKAR_LIPOPROTEIN"/>
    <property type="match status" value="1"/>
</dbReference>
<evidence type="ECO:0000256" key="10">
    <source>
        <dbReference type="ARBA" id="ARBA00023235"/>
    </source>
</evidence>
<dbReference type="Proteomes" id="UP000483839">
    <property type="component" value="Unassembled WGS sequence"/>
</dbReference>
<dbReference type="EMBL" id="WLXI01000054">
    <property type="protein sequence ID" value="MTD02109.1"/>
    <property type="molecule type" value="Genomic_DNA"/>
</dbReference>
<dbReference type="NCBIfam" id="NF002361">
    <property type="entry name" value="PRK01326.1"/>
    <property type="match status" value="1"/>
</dbReference>
<dbReference type="PANTHER" id="PTHR47245:SF1">
    <property type="entry name" value="FOLDASE PROTEIN PRSA"/>
    <property type="match status" value="1"/>
</dbReference>
<sequence length="314" mass="35055">MNTSKKIVTGFVTLASVLTLAACSSTSDNTKVVTMKGDTITVTDFYNEAKTSTAAQQSMLSLILSRVFEKEYGKSVPEKKVEESYNKTAKQYGSSFSDALAQAGLTTDTYKKQIRTTMLVEYAVKQAAKKELTDDNYKKAFESYTPEMTTQVIAFDDEEKAKKVLEETKAEGADFANIAKENTTEANKKIDYTFDSADTVLPSDVIKETAKLNEGEKSAVITVMDSRTYQKKYYVVHLVKKAEKKADWKEYKSRLKEIIMNEKENDSNFQNKVISKTLDKANVKIKDKAFANILSQFASNKNNTNNALTSSVGK</sequence>
<evidence type="ECO:0000256" key="4">
    <source>
        <dbReference type="ARBA" id="ARBA00006071"/>
    </source>
</evidence>
<evidence type="ECO:0000256" key="11">
    <source>
        <dbReference type="ARBA" id="ARBA00023288"/>
    </source>
</evidence>
<keyword evidence="7 12" id="KW-0697">Rotamase</keyword>
<accession>A0A6L6GAA4</accession>
<dbReference type="HAMAP" id="MF_01145">
    <property type="entry name" value="Foldase_PrsA"/>
    <property type="match status" value="1"/>
</dbReference>